<name>A0A9W6VWU7_9ACTN</name>
<evidence type="ECO:0000256" key="1">
    <source>
        <dbReference type="SAM" id="Phobius"/>
    </source>
</evidence>
<evidence type="ECO:0000256" key="2">
    <source>
        <dbReference type="SAM" id="SignalP"/>
    </source>
</evidence>
<dbReference type="Proteomes" id="UP001165074">
    <property type="component" value="Unassembled WGS sequence"/>
</dbReference>
<feature type="chain" id="PRO_5040778606" evidence="2">
    <location>
        <begin position="20"/>
        <end position="75"/>
    </location>
</feature>
<keyword evidence="1" id="KW-0472">Membrane</keyword>
<comment type="caution">
    <text evidence="3">The sequence shown here is derived from an EMBL/GenBank/DDBJ whole genome shotgun (WGS) entry which is preliminary data.</text>
</comment>
<gene>
    <name evidence="3" type="ORF">Airi02_061670</name>
</gene>
<keyword evidence="2" id="KW-0732">Signal</keyword>
<sequence>MTLAIAIAALTVAATFALATISGGTSIAAWLGGATTPMATLVAEIAAAVGTAFWLVSGTLSELRTKFDSHPITAR</sequence>
<keyword evidence="4" id="KW-1185">Reference proteome</keyword>
<organism evidence="3 4">
    <name type="scientific">Actinoallomurus iriomotensis</name>
    <dbReference type="NCBI Taxonomy" id="478107"/>
    <lineage>
        <taxon>Bacteria</taxon>
        <taxon>Bacillati</taxon>
        <taxon>Actinomycetota</taxon>
        <taxon>Actinomycetes</taxon>
        <taxon>Streptosporangiales</taxon>
        <taxon>Thermomonosporaceae</taxon>
        <taxon>Actinoallomurus</taxon>
    </lineage>
</organism>
<dbReference type="EMBL" id="BSTK01000010">
    <property type="protein sequence ID" value="GLY88238.1"/>
    <property type="molecule type" value="Genomic_DNA"/>
</dbReference>
<dbReference type="AlphaFoldDB" id="A0A9W6VWU7"/>
<keyword evidence="1" id="KW-1133">Transmembrane helix</keyword>
<dbReference type="RefSeq" id="WP_285577948.1">
    <property type="nucleotide sequence ID" value="NZ_BSTK01000010.1"/>
</dbReference>
<feature type="signal peptide" evidence="2">
    <location>
        <begin position="1"/>
        <end position="19"/>
    </location>
</feature>
<feature type="transmembrane region" description="Helical" evidence="1">
    <location>
        <begin position="29"/>
        <end position="56"/>
    </location>
</feature>
<evidence type="ECO:0000313" key="4">
    <source>
        <dbReference type="Proteomes" id="UP001165074"/>
    </source>
</evidence>
<evidence type="ECO:0000313" key="3">
    <source>
        <dbReference type="EMBL" id="GLY88238.1"/>
    </source>
</evidence>
<protein>
    <submittedName>
        <fullName evidence="3">Uncharacterized protein</fullName>
    </submittedName>
</protein>
<proteinExistence type="predicted"/>
<accession>A0A9W6VWU7</accession>
<reference evidence="3" key="1">
    <citation type="submission" date="2023-03" db="EMBL/GenBank/DDBJ databases">
        <title>Actinoallomurus iriomotensis NBRC 103684.</title>
        <authorList>
            <person name="Ichikawa N."/>
            <person name="Sato H."/>
            <person name="Tonouchi N."/>
        </authorList>
    </citation>
    <scope>NUCLEOTIDE SEQUENCE</scope>
    <source>
        <strain evidence="3">NBRC 103684</strain>
    </source>
</reference>
<keyword evidence="1" id="KW-0812">Transmembrane</keyword>